<protein>
    <submittedName>
        <fullName evidence="2">Alpha/beta hydrolase-fold protein</fullName>
    </submittedName>
</protein>
<accession>A0ABP7SH33</accession>
<dbReference type="InterPro" id="IPR050583">
    <property type="entry name" value="Mycobacterial_A85_antigen"/>
</dbReference>
<dbReference type="Gene3D" id="3.40.50.1820">
    <property type="entry name" value="alpha/beta hydrolase"/>
    <property type="match status" value="1"/>
</dbReference>
<gene>
    <name evidence="2" type="ORF">GCM10022280_06380</name>
</gene>
<organism evidence="2 3">
    <name type="scientific">Sphingomonas swuensis</name>
    <dbReference type="NCBI Taxonomy" id="977800"/>
    <lineage>
        <taxon>Bacteria</taxon>
        <taxon>Pseudomonadati</taxon>
        <taxon>Pseudomonadota</taxon>
        <taxon>Alphaproteobacteria</taxon>
        <taxon>Sphingomonadales</taxon>
        <taxon>Sphingomonadaceae</taxon>
        <taxon>Sphingomonas</taxon>
    </lineage>
</organism>
<evidence type="ECO:0000256" key="1">
    <source>
        <dbReference type="SAM" id="SignalP"/>
    </source>
</evidence>
<proteinExistence type="predicted"/>
<keyword evidence="1" id="KW-0732">Signal</keyword>
<dbReference type="Pfam" id="PF00756">
    <property type="entry name" value="Esterase"/>
    <property type="match status" value="1"/>
</dbReference>
<name>A0ABP7SH33_9SPHN</name>
<keyword evidence="2" id="KW-0378">Hydrolase</keyword>
<dbReference type="InterPro" id="IPR029058">
    <property type="entry name" value="AB_hydrolase_fold"/>
</dbReference>
<keyword evidence="3" id="KW-1185">Reference proteome</keyword>
<reference evidence="3" key="1">
    <citation type="journal article" date="2019" name="Int. J. Syst. Evol. Microbiol.">
        <title>The Global Catalogue of Microorganisms (GCM) 10K type strain sequencing project: providing services to taxonomists for standard genome sequencing and annotation.</title>
        <authorList>
            <consortium name="The Broad Institute Genomics Platform"/>
            <consortium name="The Broad Institute Genome Sequencing Center for Infectious Disease"/>
            <person name="Wu L."/>
            <person name="Ma J."/>
        </authorList>
    </citation>
    <scope>NUCLEOTIDE SEQUENCE [LARGE SCALE GENOMIC DNA]</scope>
    <source>
        <strain evidence="3">JCM 17563</strain>
    </source>
</reference>
<dbReference type="SUPFAM" id="SSF53474">
    <property type="entry name" value="alpha/beta-Hydrolases"/>
    <property type="match status" value="1"/>
</dbReference>
<dbReference type="PANTHER" id="PTHR48098">
    <property type="entry name" value="ENTEROCHELIN ESTERASE-RELATED"/>
    <property type="match status" value="1"/>
</dbReference>
<evidence type="ECO:0000313" key="3">
    <source>
        <dbReference type="Proteomes" id="UP001500235"/>
    </source>
</evidence>
<evidence type="ECO:0000313" key="2">
    <source>
        <dbReference type="EMBL" id="GAA4011505.1"/>
    </source>
</evidence>
<dbReference type="InterPro" id="IPR000801">
    <property type="entry name" value="Esterase-like"/>
</dbReference>
<comment type="caution">
    <text evidence="2">The sequence shown here is derived from an EMBL/GenBank/DDBJ whole genome shotgun (WGS) entry which is preliminary data.</text>
</comment>
<dbReference type="PANTHER" id="PTHR48098:SF6">
    <property type="entry name" value="FERRI-BACILLIBACTIN ESTERASE BESA"/>
    <property type="match status" value="1"/>
</dbReference>
<feature type="chain" id="PRO_5046931329" evidence="1">
    <location>
        <begin position="22"/>
        <end position="302"/>
    </location>
</feature>
<feature type="signal peptide" evidence="1">
    <location>
        <begin position="1"/>
        <end position="21"/>
    </location>
</feature>
<dbReference type="EMBL" id="BAABBQ010000001">
    <property type="protein sequence ID" value="GAA4011505.1"/>
    <property type="molecule type" value="Genomic_DNA"/>
</dbReference>
<dbReference type="RefSeq" id="WP_344705945.1">
    <property type="nucleotide sequence ID" value="NZ_BAABBQ010000001.1"/>
</dbReference>
<dbReference type="Proteomes" id="UP001500235">
    <property type="component" value="Unassembled WGS sequence"/>
</dbReference>
<dbReference type="GO" id="GO:0016787">
    <property type="term" value="F:hydrolase activity"/>
    <property type="evidence" value="ECO:0007669"/>
    <property type="project" value="UniProtKB-KW"/>
</dbReference>
<sequence>MIRFLLGLCALLFAVSASAQAGGRFVEFDQPGDIGQVHVTVWLPPGYDAATKRRYPVLYMHDAQNLFFPKRSNFNKVWAADKAALGLIRSRKVAPFIIVGVDHPGATRFLRYFPTRVASAPLRQGTEGFAKGKLGGDEYLSFLGDTLKPVIDARFRTRVEPRYTAVASSSMGGLISLYALTERADIFGKAAAVSTHSPLIDPDLLAKQPAMAEGVKADWRRYLSTRLGAPGGRKLWMDHGTETLDAHYAPYQAVLDEGVAAAGWTRGKDFESRVYKGTAHEENAWAARLPEMLGWLLSDWRP</sequence>